<comment type="subcellular location">
    <subcellularLocation>
        <location evidence="1">Cell envelope</location>
    </subcellularLocation>
</comment>
<evidence type="ECO:0000256" key="3">
    <source>
        <dbReference type="ARBA" id="ARBA00022737"/>
    </source>
</evidence>
<organism evidence="5 6">
    <name type="scientific">Croceitalea vernalis</name>
    <dbReference type="NCBI Taxonomy" id="3075599"/>
    <lineage>
        <taxon>Bacteria</taxon>
        <taxon>Pseudomonadati</taxon>
        <taxon>Bacteroidota</taxon>
        <taxon>Flavobacteriia</taxon>
        <taxon>Flavobacteriales</taxon>
        <taxon>Flavobacteriaceae</taxon>
        <taxon>Croceitalea</taxon>
    </lineage>
</organism>
<evidence type="ECO:0000256" key="2">
    <source>
        <dbReference type="ARBA" id="ARBA00022614"/>
    </source>
</evidence>
<comment type="caution">
    <text evidence="5">The sequence shown here is derived from an EMBL/GenBank/DDBJ whole genome shotgun (WGS) entry which is preliminary data.</text>
</comment>
<sequence length="250" mass="27908">MKTSRLSTLLVILVLFCANLLIAQDEVSQREVIALLELKAKTKGHQWTNQWDESKPISTWHGVTVKNGKVVGLDLSNNNLQGKIPITIGNLRYLESLNLSNNSIKGKIPGLFRKFDNLKAVDLGKNELVGNIPNTINKLQSLQELNLSDNKLEGTLPETINELSKLNTLALANNDLDGAMPSGMENLKKLKKLYLSNNEFSDMNGLRTLSEQQLVLTDFKLKDGAVLPIDFTQSQEGLSKLEFEDYEEEN</sequence>
<dbReference type="RefSeq" id="WP_311386060.1">
    <property type="nucleotide sequence ID" value="NZ_JAVRHU010000003.1"/>
</dbReference>
<dbReference type="PROSITE" id="PS51450">
    <property type="entry name" value="LRR"/>
    <property type="match status" value="2"/>
</dbReference>
<name>A0ABU3BK28_9FLAO</name>
<dbReference type="InterPro" id="IPR032675">
    <property type="entry name" value="LRR_dom_sf"/>
</dbReference>
<evidence type="ECO:0000313" key="6">
    <source>
        <dbReference type="Proteomes" id="UP001250662"/>
    </source>
</evidence>
<dbReference type="InterPro" id="IPR051848">
    <property type="entry name" value="PGIP"/>
</dbReference>
<dbReference type="Pfam" id="PF00560">
    <property type="entry name" value="LRR_1"/>
    <property type="match status" value="2"/>
</dbReference>
<dbReference type="Proteomes" id="UP001250662">
    <property type="component" value="Unassembled WGS sequence"/>
</dbReference>
<accession>A0ABU3BK28</accession>
<keyword evidence="2" id="KW-0433">Leucine-rich repeat</keyword>
<feature type="chain" id="PRO_5045056651" evidence="4">
    <location>
        <begin position="24"/>
        <end position="250"/>
    </location>
</feature>
<dbReference type="Gene3D" id="3.80.10.10">
    <property type="entry name" value="Ribonuclease Inhibitor"/>
    <property type="match status" value="1"/>
</dbReference>
<dbReference type="Pfam" id="PF13855">
    <property type="entry name" value="LRR_8"/>
    <property type="match status" value="1"/>
</dbReference>
<dbReference type="InterPro" id="IPR003591">
    <property type="entry name" value="Leu-rich_rpt_typical-subtyp"/>
</dbReference>
<reference evidence="5 6" key="1">
    <citation type="submission" date="2023-09" db="EMBL/GenBank/DDBJ databases">
        <authorList>
            <person name="Rey-Velasco X."/>
        </authorList>
    </citation>
    <scope>NUCLEOTIDE SEQUENCE [LARGE SCALE GENOMIC DNA]</scope>
    <source>
        <strain evidence="5 6">P007</strain>
    </source>
</reference>
<feature type="signal peptide" evidence="4">
    <location>
        <begin position="1"/>
        <end position="23"/>
    </location>
</feature>
<keyword evidence="6" id="KW-1185">Reference proteome</keyword>
<dbReference type="InterPro" id="IPR001611">
    <property type="entry name" value="Leu-rich_rpt"/>
</dbReference>
<evidence type="ECO:0000256" key="1">
    <source>
        <dbReference type="ARBA" id="ARBA00004196"/>
    </source>
</evidence>
<dbReference type="EMBL" id="JAVRHU010000003">
    <property type="protein sequence ID" value="MDT0622499.1"/>
    <property type="molecule type" value="Genomic_DNA"/>
</dbReference>
<dbReference type="PANTHER" id="PTHR48059">
    <property type="entry name" value="POLYGALACTURONASE INHIBITOR 1"/>
    <property type="match status" value="1"/>
</dbReference>
<keyword evidence="4" id="KW-0732">Signal</keyword>
<dbReference type="PRINTS" id="PR00019">
    <property type="entry name" value="LEURICHRPT"/>
</dbReference>
<dbReference type="PANTHER" id="PTHR48059:SF30">
    <property type="entry name" value="OS06G0587000 PROTEIN"/>
    <property type="match status" value="1"/>
</dbReference>
<keyword evidence="3" id="KW-0677">Repeat</keyword>
<dbReference type="SUPFAM" id="SSF52058">
    <property type="entry name" value="L domain-like"/>
    <property type="match status" value="1"/>
</dbReference>
<proteinExistence type="predicted"/>
<evidence type="ECO:0000313" key="5">
    <source>
        <dbReference type="EMBL" id="MDT0622499.1"/>
    </source>
</evidence>
<dbReference type="SMART" id="SM00369">
    <property type="entry name" value="LRR_TYP"/>
    <property type="match status" value="3"/>
</dbReference>
<gene>
    <name evidence="5" type="ORF">RM520_12775</name>
</gene>
<evidence type="ECO:0000256" key="4">
    <source>
        <dbReference type="SAM" id="SignalP"/>
    </source>
</evidence>
<protein>
    <submittedName>
        <fullName evidence="5">Two component regulator three Y domain protein</fullName>
    </submittedName>
</protein>